<evidence type="ECO:0000256" key="2">
    <source>
        <dbReference type="ARBA" id="ARBA00022448"/>
    </source>
</evidence>
<dbReference type="InterPro" id="IPR036942">
    <property type="entry name" value="Beta-barrel_TonB_sf"/>
</dbReference>
<evidence type="ECO:0000256" key="10">
    <source>
        <dbReference type="SAM" id="MobiDB-lite"/>
    </source>
</evidence>
<dbReference type="PANTHER" id="PTHR47234:SF3">
    <property type="entry name" value="SECRETIN_TONB SHORT N-TERMINAL DOMAIN-CONTAINING PROTEIN"/>
    <property type="match status" value="1"/>
</dbReference>
<proteinExistence type="inferred from homology"/>
<dbReference type="InterPro" id="IPR039426">
    <property type="entry name" value="TonB-dep_rcpt-like"/>
</dbReference>
<dbReference type="Pfam" id="PF00593">
    <property type="entry name" value="TonB_dep_Rec_b-barrel"/>
    <property type="match status" value="1"/>
</dbReference>
<evidence type="ECO:0000256" key="6">
    <source>
        <dbReference type="ARBA" id="ARBA00023136"/>
    </source>
</evidence>
<accession>A0A0D1K873</accession>
<comment type="caution">
    <text evidence="14">The sequence shown here is derived from an EMBL/GenBank/DDBJ whole genome shotgun (WGS) entry which is preliminary data.</text>
</comment>
<name>A0A0D1K873_9SPHN</name>
<feature type="domain" description="TonB-dependent receptor-like beta-barrel" evidence="12">
    <location>
        <begin position="439"/>
        <end position="949"/>
    </location>
</feature>
<dbReference type="EMBL" id="JXTP01000011">
    <property type="protein sequence ID" value="KIU29838.1"/>
    <property type="molecule type" value="Genomic_DNA"/>
</dbReference>
<dbReference type="InterPro" id="IPR006311">
    <property type="entry name" value="TAT_signal"/>
</dbReference>
<feature type="signal peptide" evidence="11">
    <location>
        <begin position="1"/>
        <end position="29"/>
    </location>
</feature>
<organism evidence="14 15">
    <name type="scientific">Sphingomonas melonis</name>
    <dbReference type="NCBI Taxonomy" id="152682"/>
    <lineage>
        <taxon>Bacteria</taxon>
        <taxon>Pseudomonadati</taxon>
        <taxon>Pseudomonadota</taxon>
        <taxon>Alphaproteobacteria</taxon>
        <taxon>Sphingomonadales</taxon>
        <taxon>Sphingomonadaceae</taxon>
        <taxon>Sphingomonas</taxon>
    </lineage>
</organism>
<evidence type="ECO:0000256" key="9">
    <source>
        <dbReference type="RuleBase" id="RU003357"/>
    </source>
</evidence>
<keyword evidence="6 8" id="KW-0472">Membrane</keyword>
<evidence type="ECO:0000256" key="1">
    <source>
        <dbReference type="ARBA" id="ARBA00004571"/>
    </source>
</evidence>
<dbReference type="PATRIC" id="fig|1549858.7.peg.1682"/>
<evidence type="ECO:0000256" key="4">
    <source>
        <dbReference type="ARBA" id="ARBA00022692"/>
    </source>
</evidence>
<keyword evidence="11" id="KW-0732">Signal</keyword>
<dbReference type="Pfam" id="PF07715">
    <property type="entry name" value="Plug"/>
    <property type="match status" value="1"/>
</dbReference>
<dbReference type="Proteomes" id="UP000033203">
    <property type="component" value="Unassembled WGS sequence"/>
</dbReference>
<dbReference type="Gene3D" id="2.170.130.10">
    <property type="entry name" value="TonB-dependent receptor, plug domain"/>
    <property type="match status" value="1"/>
</dbReference>
<reference evidence="14 15" key="1">
    <citation type="submission" date="2015-01" db="EMBL/GenBank/DDBJ databases">
        <title>Genome of Sphingomonas taxi strain 30a.</title>
        <authorList>
            <person name="Eevers N."/>
            <person name="Van Hamme J."/>
            <person name="Bottos E."/>
            <person name="Weyens N."/>
            <person name="Vangronsveld J."/>
        </authorList>
    </citation>
    <scope>NUCLEOTIDE SEQUENCE [LARGE SCALE GENOMIC DNA]</scope>
    <source>
        <strain evidence="14 15">30a</strain>
    </source>
</reference>
<feature type="domain" description="TonB-dependent receptor plug" evidence="13">
    <location>
        <begin position="69"/>
        <end position="184"/>
    </location>
</feature>
<dbReference type="GO" id="GO:0009279">
    <property type="term" value="C:cell outer membrane"/>
    <property type="evidence" value="ECO:0007669"/>
    <property type="project" value="UniProtKB-SubCell"/>
</dbReference>
<keyword evidence="5 9" id="KW-0798">TonB box</keyword>
<evidence type="ECO:0000256" key="5">
    <source>
        <dbReference type="ARBA" id="ARBA00023077"/>
    </source>
</evidence>
<comment type="subcellular location">
    <subcellularLocation>
        <location evidence="1 8">Cell outer membrane</location>
        <topology evidence="1 8">Multi-pass membrane protein</topology>
    </subcellularLocation>
</comment>
<evidence type="ECO:0000256" key="8">
    <source>
        <dbReference type="PROSITE-ProRule" id="PRU01360"/>
    </source>
</evidence>
<evidence type="ECO:0000256" key="3">
    <source>
        <dbReference type="ARBA" id="ARBA00022452"/>
    </source>
</evidence>
<comment type="similarity">
    <text evidence="8 9">Belongs to the TonB-dependent receptor family.</text>
</comment>
<dbReference type="SUPFAM" id="SSF56935">
    <property type="entry name" value="Porins"/>
    <property type="match status" value="1"/>
</dbReference>
<dbReference type="AlphaFoldDB" id="A0A0D1K873"/>
<evidence type="ECO:0000256" key="7">
    <source>
        <dbReference type="ARBA" id="ARBA00023237"/>
    </source>
</evidence>
<gene>
    <name evidence="14" type="ORF">SR41_02530</name>
</gene>
<evidence type="ECO:0000256" key="11">
    <source>
        <dbReference type="SAM" id="SignalP"/>
    </source>
</evidence>
<evidence type="ECO:0000313" key="14">
    <source>
        <dbReference type="EMBL" id="KIU29838.1"/>
    </source>
</evidence>
<keyword evidence="7 8" id="KW-0998">Cell outer membrane</keyword>
<keyword evidence="4 8" id="KW-0812">Transmembrane</keyword>
<dbReference type="InterPro" id="IPR000531">
    <property type="entry name" value="Beta-barrel_TonB"/>
</dbReference>
<feature type="region of interest" description="Disordered" evidence="10">
    <location>
        <begin position="32"/>
        <end position="54"/>
    </location>
</feature>
<evidence type="ECO:0000259" key="13">
    <source>
        <dbReference type="Pfam" id="PF07715"/>
    </source>
</evidence>
<keyword evidence="3 8" id="KW-1134">Transmembrane beta strand</keyword>
<sequence>MTDGSWRGLMATGTALTALSMALAAPAFAQTTPAAPADASPPPPETNPGDIAPDDIMVTGTRIVRDGFKSPTPLTVATQEDILNTSPTNNIADFVNQLPALVGSTRPSNSRLAISSGLAGINALNLRGLGEIRTLVLLDGRRTVGSSVTGLVDVNTFPQALVKSVEIVTGGASAAYGSDAVAGVVNFVLDKTYKGIKIQADSGVTERGDGANYSFSAAAGLAFGSDDRGHLLLSGEWAHRDGIFRVDREWNARGVVRITNPNYTNTNGQAQFLIRQPVGVANTTPGGIILNSSGGVANRLRGIYFGQGAAASQFQYGALTFPAVGGATAPSLTQGGDWQVNDQGRNIGLDADDDRRGAFGRLSYEVATGVTLFAEASYNWQKTLFNAGPQSTTSITLTSANPYLQSALANAVSAGLITAAERAAVTSVTVGSTAVDLPYRKNNSSRDVQRYAIGAEGEFQAFGHKAFWNIYGQYGETNAHEQLRDIMNTANMANATDAVAAPAGNALGVAAGTVVCRSSLTAPTNGCVPLNRLGIGVANPAAFAYVLGDPYRDQKLKQTVAGVNLSLTPFATWAGDVSVAVGGEYRRESVSGSVPTQFQTGWSVGNFLPTFGSYNVKEAYLETVVPLGLGLEFNGAVRGTDYSTSGYVTTWKLGATWQPIPDIRFRATRSRDIRAPNLSELYASGTSRTNTLTDPATGRTTVTFRETTTGNPNLRPEKADSVSVGVVFQPTFLPGFSASVDGFDIKLKDAIGQFFAQDIINRCFEGRTEFCAAYGPDPTGDRELFFRASPFNFARQWVRGIDFDASYRLPLANIIQRAPGTVTLHGLATRYIHNITDSGVPNVIPVDTVGQLSGISPPKWIYRFNASYETDSFSVTGTARGVSSGTYGNAYIVCDGNCPTGRPAATVSQFPTIDNNSISGVTYFDLNLTTKIETHSGGRAELFLNVTNLFDRDPILLPETGLAANSTYSDLLGRAFRVGIRFQTR</sequence>
<evidence type="ECO:0000313" key="15">
    <source>
        <dbReference type="Proteomes" id="UP000033203"/>
    </source>
</evidence>
<dbReference type="InterPro" id="IPR037066">
    <property type="entry name" value="Plug_dom_sf"/>
</dbReference>
<evidence type="ECO:0000259" key="12">
    <source>
        <dbReference type="Pfam" id="PF00593"/>
    </source>
</evidence>
<dbReference type="PROSITE" id="PS51318">
    <property type="entry name" value="TAT"/>
    <property type="match status" value="1"/>
</dbReference>
<protein>
    <submittedName>
        <fullName evidence="14">TonB-dependent receptor</fullName>
    </submittedName>
</protein>
<dbReference type="Gene3D" id="2.40.170.20">
    <property type="entry name" value="TonB-dependent receptor, beta-barrel domain"/>
    <property type="match status" value="1"/>
</dbReference>
<dbReference type="InterPro" id="IPR012910">
    <property type="entry name" value="Plug_dom"/>
</dbReference>
<dbReference type="PANTHER" id="PTHR47234">
    <property type="match status" value="1"/>
</dbReference>
<feature type="chain" id="PRO_5002232057" evidence="11">
    <location>
        <begin position="30"/>
        <end position="985"/>
    </location>
</feature>
<keyword evidence="2 8" id="KW-0813">Transport</keyword>
<dbReference type="PROSITE" id="PS52016">
    <property type="entry name" value="TONB_DEPENDENT_REC_3"/>
    <property type="match status" value="1"/>
</dbReference>
<keyword evidence="14" id="KW-0675">Receptor</keyword>